<dbReference type="OMA" id="NEANQCM"/>
<dbReference type="OrthoDB" id="292364at2759"/>
<keyword evidence="2" id="KW-1185">Reference proteome</keyword>
<evidence type="ECO:0000313" key="1">
    <source>
        <dbReference type="EMBL" id="CAD8154728.1"/>
    </source>
</evidence>
<dbReference type="Proteomes" id="UP000683925">
    <property type="component" value="Unassembled WGS sequence"/>
</dbReference>
<sequence length="83" mass="9976">MENEITKMEYNQLQKEANQCMENILFLAIDKKQQPNVKSEEYQRCQRLVAEFRKQFIEHMAKTLNLDEKSVQHINSQMNSKQN</sequence>
<gene>
    <name evidence="1" type="ORF">POCTA_138.1.T0290322</name>
</gene>
<dbReference type="AlphaFoldDB" id="A0A8S1TRQ3"/>
<proteinExistence type="predicted"/>
<dbReference type="EMBL" id="CAJJDP010000029">
    <property type="protein sequence ID" value="CAD8154728.1"/>
    <property type="molecule type" value="Genomic_DNA"/>
</dbReference>
<protein>
    <submittedName>
        <fullName evidence="1">Uncharacterized protein</fullName>
    </submittedName>
</protein>
<comment type="caution">
    <text evidence="1">The sequence shown here is derived from an EMBL/GenBank/DDBJ whole genome shotgun (WGS) entry which is preliminary data.</text>
</comment>
<accession>A0A8S1TRQ3</accession>
<name>A0A8S1TRQ3_PAROT</name>
<reference evidence="1" key="1">
    <citation type="submission" date="2021-01" db="EMBL/GenBank/DDBJ databases">
        <authorList>
            <consortium name="Genoscope - CEA"/>
            <person name="William W."/>
        </authorList>
    </citation>
    <scope>NUCLEOTIDE SEQUENCE</scope>
</reference>
<organism evidence="1 2">
    <name type="scientific">Paramecium octaurelia</name>
    <dbReference type="NCBI Taxonomy" id="43137"/>
    <lineage>
        <taxon>Eukaryota</taxon>
        <taxon>Sar</taxon>
        <taxon>Alveolata</taxon>
        <taxon>Ciliophora</taxon>
        <taxon>Intramacronucleata</taxon>
        <taxon>Oligohymenophorea</taxon>
        <taxon>Peniculida</taxon>
        <taxon>Parameciidae</taxon>
        <taxon>Paramecium</taxon>
    </lineage>
</organism>
<evidence type="ECO:0000313" key="2">
    <source>
        <dbReference type="Proteomes" id="UP000683925"/>
    </source>
</evidence>